<evidence type="ECO:0000256" key="1">
    <source>
        <dbReference type="SAM" id="Phobius"/>
    </source>
</evidence>
<dbReference type="AlphaFoldDB" id="A0AAV1LSS1"/>
<feature type="chain" id="PRO_5043740675" description="EGF-like domain-containing protein" evidence="2">
    <location>
        <begin position="24"/>
        <end position="509"/>
    </location>
</feature>
<gene>
    <name evidence="4" type="ORF">PARMNEM_LOCUS17449</name>
</gene>
<sequence>MLEKCFSAWILFLLCFVFVKYHCQICTKRVVVTRWQQQSYRYTYRETYRGQCWYGCIKTRIGFFTDNRIVPRKIVESREICCNGYIDVSNTSERIECEPICMPSCVNSTCQTPGVCTCNDGYTRDAVSSHICKPICSNECLHGTCVAPNNCQCDFGYSLKNETCEPICTEYCYNGTCVAPDTCECLPGFRSSENNLCKPYCSRGCSNGDCIAPETCSCYIGWLKNETSNSCIPQCETPCGNGTCVAPNKCECFNGYEIDPNYNETLSSMVCVPNCKNCVNGTCVAPDECICQPPFMSKSLTNSAKECDCIDDCSNTSLKCESTICVLEETKPSTMAPYSTTKDLITKQSNFYSKSDPSESTIELSATTMFYNFSNASSKEVVLYTKSLLPESDEINVTTSSTESTIFVKTTHDIYISSNNTNFTKNYMSMKNENNSNWTSMWIYILIALFVLIAFLVIIIVAKKNSIARWLKGGSYVVQDDKFKDVSSPAHTMDMTYTNVRNRNKDENN</sequence>
<evidence type="ECO:0000256" key="2">
    <source>
        <dbReference type="SAM" id="SignalP"/>
    </source>
</evidence>
<evidence type="ECO:0000259" key="3">
    <source>
        <dbReference type="SMART" id="SM00181"/>
    </source>
</evidence>
<dbReference type="SMART" id="SM00181">
    <property type="entry name" value="EGF"/>
    <property type="match status" value="6"/>
</dbReference>
<keyword evidence="2" id="KW-0732">Signal</keyword>
<feature type="domain" description="EGF-like" evidence="3">
    <location>
        <begin position="167"/>
        <end position="198"/>
    </location>
</feature>
<feature type="transmembrane region" description="Helical" evidence="1">
    <location>
        <begin position="441"/>
        <end position="462"/>
    </location>
</feature>
<comment type="caution">
    <text evidence="4">The sequence shown here is derived from an EMBL/GenBank/DDBJ whole genome shotgun (WGS) entry which is preliminary data.</text>
</comment>
<name>A0AAV1LSS1_9NEOP</name>
<reference evidence="4 5" key="1">
    <citation type="submission" date="2023-11" db="EMBL/GenBank/DDBJ databases">
        <authorList>
            <person name="Hedman E."/>
            <person name="Englund M."/>
            <person name="Stromberg M."/>
            <person name="Nyberg Akerstrom W."/>
            <person name="Nylinder S."/>
            <person name="Jareborg N."/>
            <person name="Kallberg Y."/>
            <person name="Kronander E."/>
        </authorList>
    </citation>
    <scope>NUCLEOTIDE SEQUENCE [LARGE SCALE GENOMIC DNA]</scope>
</reference>
<evidence type="ECO:0000313" key="4">
    <source>
        <dbReference type="EMBL" id="CAK1598463.1"/>
    </source>
</evidence>
<dbReference type="PANTHER" id="PTHR24047:SF32">
    <property type="entry name" value="FI01909P-RELATED"/>
    <property type="match status" value="1"/>
</dbReference>
<feature type="domain" description="EGF-like" evidence="3">
    <location>
        <begin position="274"/>
        <end position="308"/>
    </location>
</feature>
<organism evidence="4 5">
    <name type="scientific">Parnassius mnemosyne</name>
    <name type="common">clouded apollo</name>
    <dbReference type="NCBI Taxonomy" id="213953"/>
    <lineage>
        <taxon>Eukaryota</taxon>
        <taxon>Metazoa</taxon>
        <taxon>Ecdysozoa</taxon>
        <taxon>Arthropoda</taxon>
        <taxon>Hexapoda</taxon>
        <taxon>Insecta</taxon>
        <taxon>Pterygota</taxon>
        <taxon>Neoptera</taxon>
        <taxon>Endopterygota</taxon>
        <taxon>Lepidoptera</taxon>
        <taxon>Glossata</taxon>
        <taxon>Ditrysia</taxon>
        <taxon>Papilionoidea</taxon>
        <taxon>Papilionidae</taxon>
        <taxon>Parnassiinae</taxon>
        <taxon>Parnassini</taxon>
        <taxon>Parnassius</taxon>
        <taxon>Driopa</taxon>
    </lineage>
</organism>
<feature type="signal peptide" evidence="2">
    <location>
        <begin position="1"/>
        <end position="23"/>
    </location>
</feature>
<keyword evidence="5" id="KW-1185">Reference proteome</keyword>
<keyword evidence="1" id="KW-1133">Transmembrane helix</keyword>
<accession>A0AAV1LSS1</accession>
<keyword evidence="1" id="KW-0812">Transmembrane</keyword>
<feature type="domain" description="EGF-like" evidence="3">
    <location>
        <begin position="135"/>
        <end position="165"/>
    </location>
</feature>
<dbReference type="PANTHER" id="PTHR24047">
    <property type="entry name" value="FI01909P-RELATED"/>
    <property type="match status" value="1"/>
</dbReference>
<dbReference type="InterPro" id="IPR053255">
    <property type="entry name" value="EGF-like_domain"/>
</dbReference>
<feature type="domain" description="EGF-like" evidence="3">
    <location>
        <begin position="200"/>
        <end position="232"/>
    </location>
</feature>
<proteinExistence type="predicted"/>
<protein>
    <recommendedName>
        <fullName evidence="3">EGF-like domain-containing protein</fullName>
    </recommendedName>
</protein>
<keyword evidence="1" id="KW-0472">Membrane</keyword>
<dbReference type="InterPro" id="IPR000742">
    <property type="entry name" value="EGF"/>
</dbReference>
<dbReference type="Proteomes" id="UP001314205">
    <property type="component" value="Unassembled WGS sequence"/>
</dbReference>
<feature type="domain" description="EGF-like" evidence="3">
    <location>
        <begin position="96"/>
        <end position="133"/>
    </location>
</feature>
<dbReference type="Gene3D" id="2.10.25.10">
    <property type="entry name" value="Laminin"/>
    <property type="match status" value="6"/>
</dbReference>
<feature type="domain" description="EGF-like" evidence="3">
    <location>
        <begin position="234"/>
        <end position="272"/>
    </location>
</feature>
<dbReference type="EMBL" id="CAVLGL010000104">
    <property type="protein sequence ID" value="CAK1598463.1"/>
    <property type="molecule type" value="Genomic_DNA"/>
</dbReference>
<dbReference type="InterPro" id="IPR009030">
    <property type="entry name" value="Growth_fac_rcpt_cys_sf"/>
</dbReference>
<evidence type="ECO:0000313" key="5">
    <source>
        <dbReference type="Proteomes" id="UP001314205"/>
    </source>
</evidence>
<dbReference type="SUPFAM" id="SSF57184">
    <property type="entry name" value="Growth factor receptor domain"/>
    <property type="match status" value="1"/>
</dbReference>
<dbReference type="InterPro" id="IPR003341">
    <property type="entry name" value="Cys_rich_tripleX"/>
</dbReference>
<dbReference type="Pfam" id="PF02363">
    <property type="entry name" value="C_tripleX"/>
    <property type="match status" value="6"/>
</dbReference>